<dbReference type="SUPFAM" id="SSF50969">
    <property type="entry name" value="YVTN repeat-like/Quinoprotein amine dehydrogenase"/>
    <property type="match status" value="1"/>
</dbReference>
<evidence type="ECO:0000313" key="4">
    <source>
        <dbReference type="Proteomes" id="UP000515240"/>
    </source>
</evidence>
<dbReference type="RefSeq" id="WP_182327013.1">
    <property type="nucleotide sequence ID" value="NZ_CP058554.1"/>
</dbReference>
<feature type="signal peptide" evidence="1">
    <location>
        <begin position="1"/>
        <end position="23"/>
    </location>
</feature>
<name>A0A7G5EF23_9BURK</name>
<feature type="domain" description="DUF6923" evidence="2">
    <location>
        <begin position="32"/>
        <end position="245"/>
    </location>
</feature>
<evidence type="ECO:0000256" key="1">
    <source>
        <dbReference type="SAM" id="SignalP"/>
    </source>
</evidence>
<dbReference type="EMBL" id="CP058554">
    <property type="protein sequence ID" value="QMV72598.1"/>
    <property type="molecule type" value="Genomic_DNA"/>
</dbReference>
<evidence type="ECO:0000313" key="3">
    <source>
        <dbReference type="EMBL" id="QMV72598.1"/>
    </source>
</evidence>
<dbReference type="Pfam" id="PF21959">
    <property type="entry name" value="DUF6923"/>
    <property type="match status" value="1"/>
</dbReference>
<organism evidence="3 4">
    <name type="scientific">Comamonas piscis</name>
    <dbReference type="NCBI Taxonomy" id="1562974"/>
    <lineage>
        <taxon>Bacteria</taxon>
        <taxon>Pseudomonadati</taxon>
        <taxon>Pseudomonadota</taxon>
        <taxon>Betaproteobacteria</taxon>
        <taxon>Burkholderiales</taxon>
        <taxon>Comamonadaceae</taxon>
        <taxon>Comamonas</taxon>
    </lineage>
</organism>
<keyword evidence="1" id="KW-0732">Signal</keyword>
<dbReference type="Proteomes" id="UP000515240">
    <property type="component" value="Chromosome"/>
</dbReference>
<evidence type="ECO:0000259" key="2">
    <source>
        <dbReference type="Pfam" id="PF21959"/>
    </source>
</evidence>
<dbReference type="PROSITE" id="PS51257">
    <property type="entry name" value="PROKAR_LIPOPROTEIN"/>
    <property type="match status" value="1"/>
</dbReference>
<dbReference type="InterPro" id="IPR011044">
    <property type="entry name" value="Quino_amine_DH_bsu"/>
</dbReference>
<feature type="chain" id="PRO_5029022481" description="DUF6923 domain-containing protein" evidence="1">
    <location>
        <begin position="24"/>
        <end position="290"/>
    </location>
</feature>
<dbReference type="AlphaFoldDB" id="A0A7G5EF23"/>
<protein>
    <recommendedName>
        <fullName evidence="2">DUF6923 domain-containing protein</fullName>
    </recommendedName>
</protein>
<keyword evidence="4" id="KW-1185">Reference proteome</keyword>
<accession>A0A7G5EF23</accession>
<proteinExistence type="predicted"/>
<dbReference type="KEGG" id="cpis:HS961_06950"/>
<dbReference type="InterPro" id="IPR054215">
    <property type="entry name" value="DUF6923"/>
</dbReference>
<reference evidence="3 4" key="1">
    <citation type="journal article" date="2020" name="G3 (Bethesda)">
        <title>CeMbio - The Caenorhabditis elegans Microbiome Resource.</title>
        <authorList>
            <person name="Dirksen P."/>
            <person name="Assie A."/>
            <person name="Zimmermann J."/>
            <person name="Zhang F."/>
            <person name="Tietje A.M."/>
            <person name="Marsh S.A."/>
            <person name="Felix M.A."/>
            <person name="Shapira M."/>
            <person name="Kaleta C."/>
            <person name="Schulenburg H."/>
            <person name="Samuel B."/>
        </authorList>
    </citation>
    <scope>NUCLEOTIDE SEQUENCE [LARGE SCALE GENOMIC DNA]</scope>
    <source>
        <strain evidence="3 4">BIGb0172</strain>
    </source>
</reference>
<sequence>MARTMVSLVVATLGMGASLSASALSCDGSLYVSQGTGLNPATMELFISPAVIPVAFVSQGTSPNNYNATGYNPGNNQLYGVVNNELFQIAENGATTSLGTIANLPNVAYNSGAFSSAGVYYVKAFGNNNAIYAIDVLASPPTATVINLSASFQTSDMGWTGGLLYSTADNGQLYAIDVSTGSTTALGSPDTTGGVLGAQFSGTNGLFGVANNGSGFFQINLTTGQRTRLSAAPSSSSNDGASCPNAAVAVTVPPVVTPPATPVPLDSPWMLLALAGLLGIGAARLRNRTH</sequence>
<gene>
    <name evidence="3" type="ORF">HS961_06950</name>
</gene>